<accession>A0A067QZZ1</accession>
<gene>
    <name evidence="1" type="ORF">L798_11056</name>
</gene>
<protein>
    <submittedName>
        <fullName evidence="1">Uncharacterized protein</fullName>
    </submittedName>
</protein>
<dbReference type="InParanoid" id="A0A067QZZ1"/>
<keyword evidence="2" id="KW-1185">Reference proteome</keyword>
<proteinExistence type="predicted"/>
<dbReference type="AlphaFoldDB" id="A0A067QZZ1"/>
<name>A0A067QZZ1_ZOONE</name>
<evidence type="ECO:0000313" key="2">
    <source>
        <dbReference type="Proteomes" id="UP000027135"/>
    </source>
</evidence>
<sequence length="156" mass="17906">MSEGRWNASEPLSQVAYHRTESTHDIRKWVFLFQQVIIKSATSCTEDAMLQTCFHLTTVIISRQNFCLVATLSLDQFISRLKKTALCQMHWLFSMEEDDTKGLDVVRRGHSLFGGIRLQKMRNTTTALQQESPCPGTERGSRAYNHKRFGLLLPIN</sequence>
<dbReference type="Proteomes" id="UP000027135">
    <property type="component" value="Unassembled WGS sequence"/>
</dbReference>
<organism evidence="1 2">
    <name type="scientific">Zootermopsis nevadensis</name>
    <name type="common">Dampwood termite</name>
    <dbReference type="NCBI Taxonomy" id="136037"/>
    <lineage>
        <taxon>Eukaryota</taxon>
        <taxon>Metazoa</taxon>
        <taxon>Ecdysozoa</taxon>
        <taxon>Arthropoda</taxon>
        <taxon>Hexapoda</taxon>
        <taxon>Insecta</taxon>
        <taxon>Pterygota</taxon>
        <taxon>Neoptera</taxon>
        <taxon>Polyneoptera</taxon>
        <taxon>Dictyoptera</taxon>
        <taxon>Blattodea</taxon>
        <taxon>Blattoidea</taxon>
        <taxon>Termitoidae</taxon>
        <taxon>Termopsidae</taxon>
        <taxon>Zootermopsis</taxon>
    </lineage>
</organism>
<reference evidence="1 2" key="1">
    <citation type="journal article" date="2014" name="Nat. Commun.">
        <title>Molecular traces of alternative social organization in a termite genome.</title>
        <authorList>
            <person name="Terrapon N."/>
            <person name="Li C."/>
            <person name="Robertson H.M."/>
            <person name="Ji L."/>
            <person name="Meng X."/>
            <person name="Booth W."/>
            <person name="Chen Z."/>
            <person name="Childers C.P."/>
            <person name="Glastad K.M."/>
            <person name="Gokhale K."/>
            <person name="Gowin J."/>
            <person name="Gronenberg W."/>
            <person name="Hermansen R.A."/>
            <person name="Hu H."/>
            <person name="Hunt B.G."/>
            <person name="Huylmans A.K."/>
            <person name="Khalil S.M."/>
            <person name="Mitchell R.D."/>
            <person name="Munoz-Torres M.C."/>
            <person name="Mustard J.A."/>
            <person name="Pan H."/>
            <person name="Reese J.T."/>
            <person name="Scharf M.E."/>
            <person name="Sun F."/>
            <person name="Vogel H."/>
            <person name="Xiao J."/>
            <person name="Yang W."/>
            <person name="Yang Z."/>
            <person name="Yang Z."/>
            <person name="Zhou J."/>
            <person name="Zhu J."/>
            <person name="Brent C.S."/>
            <person name="Elsik C.G."/>
            <person name="Goodisman M.A."/>
            <person name="Liberles D.A."/>
            <person name="Roe R.M."/>
            <person name="Vargo E.L."/>
            <person name="Vilcinskas A."/>
            <person name="Wang J."/>
            <person name="Bornberg-Bauer E."/>
            <person name="Korb J."/>
            <person name="Zhang G."/>
            <person name="Liebig J."/>
        </authorList>
    </citation>
    <scope>NUCLEOTIDE SEQUENCE [LARGE SCALE GENOMIC DNA]</scope>
    <source>
        <tissue evidence="1">Whole organism</tissue>
    </source>
</reference>
<dbReference type="EMBL" id="KK852842">
    <property type="protein sequence ID" value="KDR15163.1"/>
    <property type="molecule type" value="Genomic_DNA"/>
</dbReference>
<evidence type="ECO:0000313" key="1">
    <source>
        <dbReference type="EMBL" id="KDR15163.1"/>
    </source>
</evidence>